<dbReference type="AlphaFoldDB" id="A0AAW0LB65"/>
<proteinExistence type="predicted"/>
<protein>
    <submittedName>
        <fullName evidence="2">Uncharacterized protein</fullName>
    </submittedName>
</protein>
<comment type="caution">
    <text evidence="2">The sequence shown here is derived from an EMBL/GenBank/DDBJ whole genome shotgun (WGS) entry which is preliminary data.</text>
</comment>
<feature type="region of interest" description="Disordered" evidence="1">
    <location>
        <begin position="92"/>
        <end position="112"/>
    </location>
</feature>
<organism evidence="2 3">
    <name type="scientific">Quercus suber</name>
    <name type="common">Cork oak</name>
    <dbReference type="NCBI Taxonomy" id="58331"/>
    <lineage>
        <taxon>Eukaryota</taxon>
        <taxon>Viridiplantae</taxon>
        <taxon>Streptophyta</taxon>
        <taxon>Embryophyta</taxon>
        <taxon>Tracheophyta</taxon>
        <taxon>Spermatophyta</taxon>
        <taxon>Magnoliopsida</taxon>
        <taxon>eudicotyledons</taxon>
        <taxon>Gunneridae</taxon>
        <taxon>Pentapetalae</taxon>
        <taxon>rosids</taxon>
        <taxon>fabids</taxon>
        <taxon>Fagales</taxon>
        <taxon>Fagaceae</taxon>
        <taxon>Quercus</taxon>
    </lineage>
</organism>
<keyword evidence="3" id="KW-1185">Reference proteome</keyword>
<reference evidence="2 3" key="1">
    <citation type="journal article" date="2018" name="Sci. Data">
        <title>The draft genome sequence of cork oak.</title>
        <authorList>
            <person name="Ramos A.M."/>
            <person name="Usie A."/>
            <person name="Barbosa P."/>
            <person name="Barros P.M."/>
            <person name="Capote T."/>
            <person name="Chaves I."/>
            <person name="Simoes F."/>
            <person name="Abreu I."/>
            <person name="Carrasquinho I."/>
            <person name="Faro C."/>
            <person name="Guimaraes J.B."/>
            <person name="Mendonca D."/>
            <person name="Nobrega F."/>
            <person name="Rodrigues L."/>
            <person name="Saibo N.J.M."/>
            <person name="Varela M.C."/>
            <person name="Egas C."/>
            <person name="Matos J."/>
            <person name="Miguel C.M."/>
            <person name="Oliveira M.M."/>
            <person name="Ricardo C.P."/>
            <person name="Goncalves S."/>
        </authorList>
    </citation>
    <scope>NUCLEOTIDE SEQUENCE [LARGE SCALE GENOMIC DNA]</scope>
    <source>
        <strain evidence="3">cv. HL8</strain>
    </source>
</reference>
<evidence type="ECO:0000313" key="2">
    <source>
        <dbReference type="EMBL" id="KAK7847611.1"/>
    </source>
</evidence>
<name>A0AAW0LB65_QUESU</name>
<evidence type="ECO:0000256" key="1">
    <source>
        <dbReference type="SAM" id="MobiDB-lite"/>
    </source>
</evidence>
<accession>A0AAW0LB65</accession>
<dbReference type="EMBL" id="PKMF04000138">
    <property type="protein sequence ID" value="KAK7847611.1"/>
    <property type="molecule type" value="Genomic_DNA"/>
</dbReference>
<gene>
    <name evidence="2" type="ORF">CFP56_006409</name>
</gene>
<dbReference type="Proteomes" id="UP000237347">
    <property type="component" value="Unassembled WGS sequence"/>
</dbReference>
<sequence>MYHQGLNPNIYSGLAASKLYPMADAIQVACQMEEETKKKALMRALVASHIRSERTIADANWEKFVDKSQAYRKDNTNYKNSQSTGAYQILVSDQQPSQGPFEPLQLEEDAQD</sequence>
<evidence type="ECO:0000313" key="3">
    <source>
        <dbReference type="Proteomes" id="UP000237347"/>
    </source>
</evidence>